<sequence length="35" mass="4118">MADLKSSRIRFQSLLWRCIRRVSSMALEHTQRVAA</sequence>
<dbReference type="AlphaFoldDB" id="F2E519"/>
<protein>
    <submittedName>
        <fullName evidence="1">Predicted protein</fullName>
    </submittedName>
</protein>
<proteinExistence type="evidence at transcript level"/>
<reference evidence="1" key="1">
    <citation type="journal article" date="2011" name="Plant Physiol.">
        <title>Comprehensive sequence analysis of 24,783 barley full-length cDNAs derived from 12 clone libraries.</title>
        <authorList>
            <person name="Matsumoto T."/>
            <person name="Tanaka T."/>
            <person name="Sakai H."/>
            <person name="Amano N."/>
            <person name="Kanamori H."/>
            <person name="Kurita K."/>
            <person name="Kikuta A."/>
            <person name="Kamiya K."/>
            <person name="Yamamoto M."/>
            <person name="Ikawa H."/>
            <person name="Fujii N."/>
            <person name="Hori K."/>
            <person name="Itoh T."/>
            <person name="Sato K."/>
        </authorList>
    </citation>
    <scope>NUCLEOTIDE SEQUENCE</scope>
    <source>
        <tissue evidence="1">Shoot and root</tissue>
    </source>
</reference>
<evidence type="ECO:0000313" key="1">
    <source>
        <dbReference type="EMBL" id="BAK02441.1"/>
    </source>
</evidence>
<organism evidence="1">
    <name type="scientific">Hordeum vulgare subsp. vulgare</name>
    <name type="common">Domesticated barley</name>
    <dbReference type="NCBI Taxonomy" id="112509"/>
    <lineage>
        <taxon>Eukaryota</taxon>
        <taxon>Viridiplantae</taxon>
        <taxon>Streptophyta</taxon>
        <taxon>Embryophyta</taxon>
        <taxon>Tracheophyta</taxon>
        <taxon>Spermatophyta</taxon>
        <taxon>Magnoliopsida</taxon>
        <taxon>Liliopsida</taxon>
        <taxon>Poales</taxon>
        <taxon>Poaceae</taxon>
        <taxon>BOP clade</taxon>
        <taxon>Pooideae</taxon>
        <taxon>Triticodae</taxon>
        <taxon>Triticeae</taxon>
        <taxon>Hordeinae</taxon>
        <taxon>Hordeum</taxon>
    </lineage>
</organism>
<accession>F2E519</accession>
<name>F2E519_HORVV</name>
<dbReference type="EMBL" id="AK371243">
    <property type="protein sequence ID" value="BAK02441.1"/>
    <property type="molecule type" value="mRNA"/>
</dbReference>